<dbReference type="OrthoDB" id="25344at2157"/>
<name>F4G3H5_METCR</name>
<keyword evidence="2 9" id="KW-0547">Nucleotide-binding</keyword>
<feature type="coiled-coil region" evidence="9">
    <location>
        <begin position="160"/>
        <end position="215"/>
    </location>
</feature>
<comment type="domain">
    <text evidence="9">The two conserved Cys that bind zinc constitute the zinc-hook, which separates the large intramolecular coiled coil regions. The 2 Cys residues coordinate one molecule of zinc with the help of the 2 Cys residues of the zinc-hook of another Rad50 molecule, thereby forming a V-shaped homodimer.</text>
</comment>
<sequence length="859" mass="100076">MRIESVSLKDFLSHDRTQVNFKGEINVIIGQNGAGKSSIIDAITFALFKEARENVSELIRKGSKSAEVELILKEGSNSFKVVRSIPASDYFYENDKLSARQSREVDKKVESIGLNKKVMLSTTFVKQGEIESVFEDLTGVLKKVMMIDSLEKLTSSDGKIKRLIDAYEVEMKSYQRYEDELKRVSSDILSTSSDIATLEASVSSLQDELHRLHELEDIKSKEVATLEEKFKVYTEVRTQLETNRRERTQILNELDSYKDLDSQLAESQTRLKELQELTKKKDLISKLESETKRYQELNIVLRDEMKRRDSIKANLDLKEKLEPYHKEYQELYQKQRDLREAYEKFRELRAALCERRRQRDLNSKKLAAVKLVRKAEDLERELSLMSAERDEAHNEISRLELELVQIRKGREALISANEGKCPVCGGPLDEAHRKELIDKYDRREREIVGEMESLQRKYESLKREVEILNKQLSEARSNESLIKTIQENLEGLNQEIAQLEASLSELTEKANQYELINERLEHLKEYEDEYNSVRSYKEEDLYELEEMLATHEHTLHDVKEEINNLKREVGNLTRDQIERAELELQEVTNRLNELNKKRGKREELVKRRYVLEESIERLKQKLDALNFEEEELRKAKVELDSIRRQVQTVERDLGEKRGKLEQMRISLSNLERTKRDLETKLSEANKLRNEKERLEKLRQVLSESRLQSFLISTLISRIENNLNDIMSMFNMSFSRVTIRMGSTKGLKGKVEIKVYTQSGQELQIGLLSGGERIALALALRIAIARSLMGELGFMILDEPTTHLDSERRTELLSIIRDSMNVVPQIIVVTHDEEVLQIADYVLRVEKLGDVSRVKEEVIQ</sequence>
<protein>
    <recommendedName>
        <fullName evidence="9">DNA double-strand break repair Rad50 ATPase</fullName>
    </recommendedName>
</protein>
<dbReference type="GeneID" id="10493431"/>
<keyword evidence="3 9" id="KW-0227">DNA damage</keyword>
<evidence type="ECO:0000256" key="8">
    <source>
        <dbReference type="ARBA" id="ARBA00023204"/>
    </source>
</evidence>
<dbReference type="Proteomes" id="UP000007812">
    <property type="component" value="Chromosome"/>
</dbReference>
<dbReference type="SUPFAM" id="SSF52540">
    <property type="entry name" value="P-loop containing nucleoside triphosphate hydrolases"/>
    <property type="match status" value="2"/>
</dbReference>
<dbReference type="EMBL" id="CP002656">
    <property type="protein sequence ID" value="AEB95345.1"/>
    <property type="molecule type" value="Genomic_DNA"/>
</dbReference>
<comment type="similarity">
    <text evidence="9">Belongs to the SMC family. RAD50 subfamily.</text>
</comment>
<dbReference type="PATRIC" id="fig|1006006.8.peg.1236"/>
<dbReference type="InterPro" id="IPR003395">
    <property type="entry name" value="RecF/RecN/SMC_N"/>
</dbReference>
<feature type="coiled-coil region" evidence="9">
    <location>
        <begin position="257"/>
        <end position="304"/>
    </location>
</feature>
<dbReference type="GO" id="GO:0006302">
    <property type="term" value="P:double-strand break repair"/>
    <property type="evidence" value="ECO:0007669"/>
    <property type="project" value="UniProtKB-UniRule"/>
</dbReference>
<accession>F4G3H5</accession>
<evidence type="ECO:0000313" key="12">
    <source>
        <dbReference type="EMBL" id="AEB95345.1"/>
    </source>
</evidence>
<keyword evidence="5 9" id="KW-0862">Zinc</keyword>
<evidence type="ECO:0000313" key="13">
    <source>
        <dbReference type="Proteomes" id="UP000007812"/>
    </source>
</evidence>
<dbReference type="InterPro" id="IPR027417">
    <property type="entry name" value="P-loop_NTPase"/>
</dbReference>
<dbReference type="eggNOG" id="arCOG00368">
    <property type="taxonomic scope" value="Archaea"/>
</dbReference>
<feature type="binding site" evidence="9">
    <location>
        <position position="127"/>
    </location>
    <ligand>
        <name>ATP</name>
        <dbReference type="ChEBI" id="CHEBI:30616"/>
    </ligand>
</feature>
<evidence type="ECO:0000256" key="5">
    <source>
        <dbReference type="ARBA" id="ARBA00022833"/>
    </source>
</evidence>
<evidence type="ECO:0000256" key="9">
    <source>
        <dbReference type="HAMAP-Rule" id="MF_00449"/>
    </source>
</evidence>
<proteinExistence type="inferred from homology"/>
<evidence type="ECO:0000256" key="4">
    <source>
        <dbReference type="ARBA" id="ARBA00022801"/>
    </source>
</evidence>
<comment type="function">
    <text evidence="9">Part of the Rad50/Mre11 complex, which is involved in the early steps of DNA double-strand break (DSB) repair. The complex may facilitate opening of the processed DNA ends to aid in the recruitment of HerA and NurA. Rad50 controls the balance between DNA end bridging and DNA resection via ATP-dependent structural rearrangements of the Rad50/Mre11 complex.</text>
</comment>
<dbReference type="KEGG" id="mcn:Mcup_1240"/>
<dbReference type="Gene3D" id="1.10.287.510">
    <property type="entry name" value="Helix hairpin bin"/>
    <property type="match status" value="1"/>
</dbReference>
<dbReference type="Gene3D" id="3.40.50.300">
    <property type="entry name" value="P-loop containing nucleotide triphosphate hydrolases"/>
    <property type="match status" value="2"/>
</dbReference>
<keyword evidence="7 9" id="KW-0175">Coiled coil</keyword>
<dbReference type="PROSITE" id="PS51131">
    <property type="entry name" value="ZN_HOOK"/>
    <property type="match status" value="1"/>
</dbReference>
<organism evidence="12 13">
    <name type="scientific">Metallosphaera cuprina (strain Ar-4)</name>
    <dbReference type="NCBI Taxonomy" id="1006006"/>
    <lineage>
        <taxon>Archaea</taxon>
        <taxon>Thermoproteota</taxon>
        <taxon>Thermoprotei</taxon>
        <taxon>Sulfolobales</taxon>
        <taxon>Sulfolobaceae</taxon>
        <taxon>Metallosphaera</taxon>
    </lineage>
</organism>
<comment type="subunit">
    <text evidence="9">Homodimer. Forms a heterotetramer composed of two Mre11 subunits and two Rad50 subunits.</text>
</comment>
<keyword evidence="1 9" id="KW-0479">Metal-binding</keyword>
<feature type="binding site" evidence="9">
    <location>
        <begin position="766"/>
        <end position="771"/>
    </location>
    <ligand>
        <name>ATP</name>
        <dbReference type="ChEBI" id="CHEBI:30616"/>
    </ligand>
</feature>
<feature type="domain" description="Zinc-hook" evidence="11">
    <location>
        <begin position="375"/>
        <end position="473"/>
    </location>
</feature>
<evidence type="ECO:0000256" key="7">
    <source>
        <dbReference type="ARBA" id="ARBA00023054"/>
    </source>
</evidence>
<keyword evidence="4 9" id="KW-0378">Hydrolase</keyword>
<feature type="binding site" evidence="9">
    <location>
        <begin position="32"/>
        <end position="38"/>
    </location>
    <ligand>
        <name>ATP</name>
        <dbReference type="ChEBI" id="CHEBI:30616"/>
    </ligand>
</feature>
<dbReference type="InterPro" id="IPR022982">
    <property type="entry name" value="Rad50_ATPase_archaeal"/>
</dbReference>
<dbReference type="HOGENOM" id="CLU_004785_0_2_2"/>
<feature type="coiled-coil region" evidence="9">
    <location>
        <begin position="437"/>
        <end position="707"/>
    </location>
</feature>
<dbReference type="PANTHER" id="PTHR32114">
    <property type="entry name" value="ABC TRANSPORTER ABCH.3"/>
    <property type="match status" value="1"/>
</dbReference>
<dbReference type="PANTHER" id="PTHR32114:SF2">
    <property type="entry name" value="ABC TRANSPORTER ABCH.3"/>
    <property type="match status" value="1"/>
</dbReference>
<dbReference type="Pfam" id="PF04423">
    <property type="entry name" value="Rad50_zn_hook"/>
    <property type="match status" value="1"/>
</dbReference>
<dbReference type="Pfam" id="PF02463">
    <property type="entry name" value="SMC_N"/>
    <property type="match status" value="1"/>
</dbReference>
<dbReference type="GO" id="GO:0008270">
    <property type="term" value="F:zinc ion binding"/>
    <property type="evidence" value="ECO:0007669"/>
    <property type="project" value="UniProtKB-UniRule"/>
</dbReference>
<comment type="cofactor">
    <cofactor evidence="9">
        <name>Zn(2+)</name>
        <dbReference type="ChEBI" id="CHEBI:29105"/>
    </cofactor>
    <text evidence="9">Binds 1 zinc ion per homodimer.</text>
</comment>
<evidence type="ECO:0000256" key="10">
    <source>
        <dbReference type="PROSITE-ProRule" id="PRU00471"/>
    </source>
</evidence>
<dbReference type="STRING" id="1006006.Mcup_1240"/>
<gene>
    <name evidence="9" type="primary">rad50</name>
    <name evidence="12" type="ordered locus">Mcup_1240</name>
</gene>
<evidence type="ECO:0000256" key="2">
    <source>
        <dbReference type="ARBA" id="ARBA00022741"/>
    </source>
</evidence>
<feature type="binding site" evidence="9 10">
    <location>
        <position position="424"/>
    </location>
    <ligand>
        <name>Zn(2+)</name>
        <dbReference type="ChEBI" id="CHEBI:29105"/>
    </ligand>
</feature>
<keyword evidence="8 9" id="KW-0234">DNA repair</keyword>
<evidence type="ECO:0000256" key="3">
    <source>
        <dbReference type="ARBA" id="ARBA00022763"/>
    </source>
</evidence>
<evidence type="ECO:0000259" key="11">
    <source>
        <dbReference type="PROSITE" id="PS51131"/>
    </source>
</evidence>
<keyword evidence="6 9" id="KW-0067">ATP-binding</keyword>
<dbReference type="RefSeq" id="WP_013737843.1">
    <property type="nucleotide sequence ID" value="NC_015435.1"/>
</dbReference>
<comment type="caution">
    <text evidence="9">Lacks conserved residue(s) required for the propagation of feature annotation.</text>
</comment>
<evidence type="ECO:0000256" key="6">
    <source>
        <dbReference type="ARBA" id="ARBA00022840"/>
    </source>
</evidence>
<feature type="coiled-coil region" evidence="9">
    <location>
        <begin position="328"/>
        <end position="409"/>
    </location>
</feature>
<feature type="binding site" evidence="9 10">
    <location>
        <position position="421"/>
    </location>
    <ligand>
        <name>Zn(2+)</name>
        <dbReference type="ChEBI" id="CHEBI:29105"/>
    </ligand>
</feature>
<dbReference type="AlphaFoldDB" id="F4G3H5"/>
<evidence type="ECO:0000256" key="1">
    <source>
        <dbReference type="ARBA" id="ARBA00022723"/>
    </source>
</evidence>
<dbReference type="HAMAP" id="MF_00449">
    <property type="entry name" value="RAD50"/>
    <property type="match status" value="1"/>
</dbReference>
<dbReference type="InterPro" id="IPR013134">
    <property type="entry name" value="Zn_hook_RAD50"/>
</dbReference>
<keyword evidence="13" id="KW-1185">Reference proteome</keyword>
<dbReference type="SUPFAM" id="SSF75712">
    <property type="entry name" value="Rad50 coiled-coil Zn hook"/>
    <property type="match status" value="1"/>
</dbReference>
<reference evidence="12 13" key="1">
    <citation type="journal article" date="2011" name="J. Bacteriol.">
        <title>Complete genome sequence of Metallosphaera cuprina, a metal sulfide-oxidizing archaeon from a hot spring.</title>
        <authorList>
            <person name="Liu L.J."/>
            <person name="You X.Y."/>
            <person name="Zheng H."/>
            <person name="Wang S."/>
            <person name="Jiang C.Y."/>
            <person name="Liu S.J."/>
        </authorList>
    </citation>
    <scope>NUCLEOTIDE SEQUENCE [LARGE SCALE GENOMIC DNA]</scope>
    <source>
        <strain evidence="12 13">Ar-4</strain>
    </source>
</reference>
<dbReference type="GO" id="GO:0016887">
    <property type="term" value="F:ATP hydrolysis activity"/>
    <property type="evidence" value="ECO:0007669"/>
    <property type="project" value="UniProtKB-UniRule"/>
</dbReference>
<dbReference type="GO" id="GO:0005524">
    <property type="term" value="F:ATP binding"/>
    <property type="evidence" value="ECO:0007669"/>
    <property type="project" value="UniProtKB-UniRule"/>
</dbReference>